<dbReference type="Pfam" id="PF13560">
    <property type="entry name" value="HTH_31"/>
    <property type="match status" value="1"/>
</dbReference>
<dbReference type="GO" id="GO:0003677">
    <property type="term" value="F:DNA binding"/>
    <property type="evidence" value="ECO:0007669"/>
    <property type="project" value="InterPro"/>
</dbReference>
<dbReference type="Pfam" id="PF19054">
    <property type="entry name" value="DUF5753"/>
    <property type="match status" value="1"/>
</dbReference>
<dbReference type="InterPro" id="IPR010982">
    <property type="entry name" value="Lambda_DNA-bd_dom_sf"/>
</dbReference>
<dbReference type="InterPro" id="IPR043917">
    <property type="entry name" value="DUF5753"/>
</dbReference>
<sequence length="289" mass="32961">MVAKKTKEQPSLRAQWLGRDLRKRRTDLKLKIAEVATYLARDDGTISRYESGDYRIPENDLRNMLDRYDITDPTEFAYFVQLNEEVRQRGWWDGFKKHLGSAFADYVWLESNAVSMSAFCLAVPNGLLQTPEVVHELIGRGPQSGNPEQVKSLVQARTLRAEVLRKRDRHFRFLLHEAALSVQIGDERTMAGQYEHYLTVSELEQVELRVLPAAVNRHIGMGITTGFTNFELADPMPDVTCTETASGAIFKESPDTEVFEQAFDSMWNVDALGPKDSMEYITKLKDVPK</sequence>
<reference evidence="2 3" key="2">
    <citation type="submission" date="2019-05" db="EMBL/GenBank/DDBJ databases">
        <title>Glycomyces buryatensis sp. nov.</title>
        <authorList>
            <person name="Nikitina E."/>
        </authorList>
    </citation>
    <scope>NUCLEOTIDE SEQUENCE [LARGE SCALE GENOMIC DNA]</scope>
    <source>
        <strain evidence="2 3">18</strain>
    </source>
</reference>
<proteinExistence type="predicted"/>
<organism evidence="2 3">
    <name type="scientific">Glycomyces buryatensis</name>
    <dbReference type="NCBI Taxonomy" id="2570927"/>
    <lineage>
        <taxon>Bacteria</taxon>
        <taxon>Bacillati</taxon>
        <taxon>Actinomycetota</taxon>
        <taxon>Actinomycetes</taxon>
        <taxon>Glycomycetales</taxon>
        <taxon>Glycomycetaceae</taxon>
        <taxon>Glycomyces</taxon>
    </lineage>
</organism>
<evidence type="ECO:0000313" key="3">
    <source>
        <dbReference type="Proteomes" id="UP000308760"/>
    </source>
</evidence>
<reference evidence="3" key="1">
    <citation type="submission" date="2019-04" db="EMBL/GenBank/DDBJ databases">
        <title>Nocardioides xinjiangensis sp. nov.</title>
        <authorList>
            <person name="Liu S."/>
        </authorList>
    </citation>
    <scope>NUCLEOTIDE SEQUENCE [LARGE SCALE GENOMIC DNA]</scope>
    <source>
        <strain evidence="3">18</strain>
    </source>
</reference>
<dbReference type="PROSITE" id="PS50943">
    <property type="entry name" value="HTH_CROC1"/>
    <property type="match status" value="1"/>
</dbReference>
<comment type="caution">
    <text evidence="2">The sequence shown here is derived from an EMBL/GenBank/DDBJ whole genome shotgun (WGS) entry which is preliminary data.</text>
</comment>
<dbReference type="AlphaFoldDB" id="A0A4S8Q024"/>
<dbReference type="SUPFAM" id="SSF47413">
    <property type="entry name" value="lambda repressor-like DNA-binding domains"/>
    <property type="match status" value="1"/>
</dbReference>
<dbReference type="Gene3D" id="1.10.260.40">
    <property type="entry name" value="lambda repressor-like DNA-binding domains"/>
    <property type="match status" value="1"/>
</dbReference>
<dbReference type="EMBL" id="STGY01000073">
    <property type="protein sequence ID" value="THV35702.1"/>
    <property type="molecule type" value="Genomic_DNA"/>
</dbReference>
<accession>A0A4S8Q024</accession>
<keyword evidence="3" id="KW-1185">Reference proteome</keyword>
<dbReference type="InterPro" id="IPR001387">
    <property type="entry name" value="Cro/C1-type_HTH"/>
</dbReference>
<protein>
    <submittedName>
        <fullName evidence="2">Helix-turn-helix domain-containing protein</fullName>
    </submittedName>
</protein>
<gene>
    <name evidence="2" type="ORF">FAB82_22770</name>
</gene>
<evidence type="ECO:0000259" key="1">
    <source>
        <dbReference type="PROSITE" id="PS50943"/>
    </source>
</evidence>
<dbReference type="CDD" id="cd00093">
    <property type="entry name" value="HTH_XRE"/>
    <property type="match status" value="1"/>
</dbReference>
<name>A0A4S8Q024_9ACTN</name>
<feature type="domain" description="HTH cro/C1-type" evidence="1">
    <location>
        <begin position="21"/>
        <end position="76"/>
    </location>
</feature>
<dbReference type="OrthoDB" id="4025114at2"/>
<dbReference type="Proteomes" id="UP000308760">
    <property type="component" value="Unassembled WGS sequence"/>
</dbReference>
<evidence type="ECO:0000313" key="2">
    <source>
        <dbReference type="EMBL" id="THV35702.1"/>
    </source>
</evidence>